<evidence type="ECO:0000256" key="4">
    <source>
        <dbReference type="ARBA" id="ARBA00022989"/>
    </source>
</evidence>
<evidence type="ECO:0000313" key="9">
    <source>
        <dbReference type="Proteomes" id="UP000053424"/>
    </source>
</evidence>
<proteinExistence type="predicted"/>
<dbReference type="STRING" id="686832.A0A0C3CPG7"/>
<protein>
    <recommendedName>
        <fullName evidence="7">WSC domain-containing protein</fullName>
    </recommendedName>
</protein>
<dbReference type="Proteomes" id="UP000053424">
    <property type="component" value="Unassembled WGS sequence"/>
</dbReference>
<dbReference type="AlphaFoldDB" id="A0A0C3CPG7"/>
<dbReference type="InterPro" id="IPR002889">
    <property type="entry name" value="WSC_carb-bd"/>
</dbReference>
<reference evidence="8 9" key="1">
    <citation type="submission" date="2014-04" db="EMBL/GenBank/DDBJ databases">
        <authorList>
            <consortium name="DOE Joint Genome Institute"/>
            <person name="Kuo A."/>
            <person name="Gay G."/>
            <person name="Dore J."/>
            <person name="Kohler A."/>
            <person name="Nagy L.G."/>
            <person name="Floudas D."/>
            <person name="Copeland A."/>
            <person name="Barry K.W."/>
            <person name="Cichocki N."/>
            <person name="Veneault-Fourrey C."/>
            <person name="LaButti K."/>
            <person name="Lindquist E.A."/>
            <person name="Lipzen A."/>
            <person name="Lundell T."/>
            <person name="Morin E."/>
            <person name="Murat C."/>
            <person name="Sun H."/>
            <person name="Tunlid A."/>
            <person name="Henrissat B."/>
            <person name="Grigoriev I.V."/>
            <person name="Hibbett D.S."/>
            <person name="Martin F."/>
            <person name="Nordberg H.P."/>
            <person name="Cantor M.N."/>
            <person name="Hua S.X."/>
        </authorList>
    </citation>
    <scope>NUCLEOTIDE SEQUENCE [LARGE SCALE GENOMIC DNA]</scope>
    <source>
        <strain evidence="9">h7</strain>
    </source>
</reference>
<name>A0A0C3CPG7_HEBCY</name>
<evidence type="ECO:0000256" key="3">
    <source>
        <dbReference type="ARBA" id="ARBA00022729"/>
    </source>
</evidence>
<dbReference type="HOGENOM" id="CLU_063916_1_1_1"/>
<dbReference type="SMART" id="SM00321">
    <property type="entry name" value="WSC"/>
    <property type="match status" value="2"/>
</dbReference>
<feature type="non-terminal residue" evidence="8">
    <location>
        <position position="179"/>
    </location>
</feature>
<dbReference type="OrthoDB" id="5985073at2759"/>
<keyword evidence="4" id="KW-1133">Transmembrane helix</keyword>
<evidence type="ECO:0000256" key="2">
    <source>
        <dbReference type="ARBA" id="ARBA00022692"/>
    </source>
</evidence>
<dbReference type="Pfam" id="PF01822">
    <property type="entry name" value="WSC"/>
    <property type="match status" value="2"/>
</dbReference>
<keyword evidence="6" id="KW-0325">Glycoprotein</keyword>
<evidence type="ECO:0000256" key="1">
    <source>
        <dbReference type="ARBA" id="ARBA00004167"/>
    </source>
</evidence>
<evidence type="ECO:0000256" key="6">
    <source>
        <dbReference type="ARBA" id="ARBA00023180"/>
    </source>
</evidence>
<keyword evidence="3" id="KW-0732">Signal</keyword>
<evidence type="ECO:0000313" key="8">
    <source>
        <dbReference type="EMBL" id="KIM45686.1"/>
    </source>
</evidence>
<evidence type="ECO:0000256" key="5">
    <source>
        <dbReference type="ARBA" id="ARBA00023136"/>
    </source>
</evidence>
<keyword evidence="5" id="KW-0472">Membrane</keyword>
<keyword evidence="2" id="KW-0812">Transmembrane</keyword>
<gene>
    <name evidence="8" type="ORF">M413DRAFT_34556</name>
</gene>
<feature type="domain" description="WSC" evidence="7">
    <location>
        <begin position="86"/>
        <end position="178"/>
    </location>
</feature>
<feature type="domain" description="WSC" evidence="7">
    <location>
        <begin position="1"/>
        <end position="70"/>
    </location>
</feature>
<accession>A0A0C3CPG7</accession>
<evidence type="ECO:0000259" key="7">
    <source>
        <dbReference type="PROSITE" id="PS51212"/>
    </source>
</evidence>
<organism evidence="8 9">
    <name type="scientific">Hebeloma cylindrosporum</name>
    <dbReference type="NCBI Taxonomy" id="76867"/>
    <lineage>
        <taxon>Eukaryota</taxon>
        <taxon>Fungi</taxon>
        <taxon>Dikarya</taxon>
        <taxon>Basidiomycota</taxon>
        <taxon>Agaricomycotina</taxon>
        <taxon>Agaricomycetes</taxon>
        <taxon>Agaricomycetidae</taxon>
        <taxon>Agaricales</taxon>
        <taxon>Agaricineae</taxon>
        <taxon>Hymenogastraceae</taxon>
        <taxon>Hebeloma</taxon>
    </lineage>
</organism>
<reference evidence="9" key="2">
    <citation type="submission" date="2015-01" db="EMBL/GenBank/DDBJ databases">
        <title>Evolutionary Origins and Diversification of the Mycorrhizal Mutualists.</title>
        <authorList>
            <consortium name="DOE Joint Genome Institute"/>
            <consortium name="Mycorrhizal Genomics Consortium"/>
            <person name="Kohler A."/>
            <person name="Kuo A."/>
            <person name="Nagy L.G."/>
            <person name="Floudas D."/>
            <person name="Copeland A."/>
            <person name="Barry K.W."/>
            <person name="Cichocki N."/>
            <person name="Veneault-Fourrey C."/>
            <person name="LaButti K."/>
            <person name="Lindquist E.A."/>
            <person name="Lipzen A."/>
            <person name="Lundell T."/>
            <person name="Morin E."/>
            <person name="Murat C."/>
            <person name="Riley R."/>
            <person name="Ohm R."/>
            <person name="Sun H."/>
            <person name="Tunlid A."/>
            <person name="Henrissat B."/>
            <person name="Grigoriev I.V."/>
            <person name="Hibbett D.S."/>
            <person name="Martin F."/>
        </authorList>
    </citation>
    <scope>NUCLEOTIDE SEQUENCE [LARGE SCALE GENOMIC DNA]</scope>
    <source>
        <strain evidence="9">h7</strain>
    </source>
</reference>
<keyword evidence="9" id="KW-1185">Reference proteome</keyword>
<dbReference type="EMBL" id="KN831772">
    <property type="protein sequence ID" value="KIM45686.1"/>
    <property type="molecule type" value="Genomic_DNA"/>
</dbReference>
<dbReference type="PROSITE" id="PS51212">
    <property type="entry name" value="WSC"/>
    <property type="match status" value="2"/>
</dbReference>
<dbReference type="InterPro" id="IPR051836">
    <property type="entry name" value="Kremen_rcpt"/>
</dbReference>
<sequence length="179" mass="19132">MSVEACLAFCTPAEYQYAGVEYGRVRCLYCDNTIHSPGTQTNATDCNMSCTGNNVEFCGAGDRINIYIHSTLPSAPTPTIVRHLGTWDYKGCYVDIGPRLLTQQITTIASGVTAESCAAACKSAGYGLAGLEYGQECWCDNYLPFGNSALDTECNIPCKANATELCGAGNRLAVYQDST</sequence>
<dbReference type="GO" id="GO:0005886">
    <property type="term" value="C:plasma membrane"/>
    <property type="evidence" value="ECO:0007669"/>
    <property type="project" value="TreeGrafter"/>
</dbReference>
<comment type="subcellular location">
    <subcellularLocation>
        <location evidence="1">Membrane</location>
        <topology evidence="1">Single-pass membrane protein</topology>
    </subcellularLocation>
</comment>
<dbReference type="PANTHER" id="PTHR24269">
    <property type="entry name" value="KREMEN PROTEIN"/>
    <property type="match status" value="1"/>
</dbReference>
<dbReference type="PANTHER" id="PTHR24269:SF16">
    <property type="entry name" value="PROTEIN SLG1"/>
    <property type="match status" value="1"/>
</dbReference>